<accession>A0A5B6VM41</accession>
<dbReference type="AlphaFoldDB" id="A0A5B6VM41"/>
<dbReference type="PANTHER" id="PTHR46890:SF48">
    <property type="entry name" value="RNA-DIRECTED DNA POLYMERASE"/>
    <property type="match status" value="1"/>
</dbReference>
<evidence type="ECO:0000313" key="2">
    <source>
        <dbReference type="EMBL" id="KAA3470173.1"/>
    </source>
</evidence>
<dbReference type="PANTHER" id="PTHR46890">
    <property type="entry name" value="NON-LTR RETROLELEMENT REVERSE TRANSCRIPTASE-LIKE PROTEIN-RELATED"/>
    <property type="match status" value="1"/>
</dbReference>
<name>A0A5B6VM41_9ROSI</name>
<dbReference type="OrthoDB" id="1934719at2759"/>
<dbReference type="InterPro" id="IPR000477">
    <property type="entry name" value="RT_dom"/>
</dbReference>
<sequence length="292" mass="33827">MRVKINDLEKKISNLMDRPCNVNSSRLLKSIRGKLGYLYEPRTQWLREGDKNTRYFHVRATSRKKKNSIERLKDSHEVWHDDKNEICTSTIEPNEDFDLHYIPTCITDSMNKNLNKDFTNAEILAAFNQMDPRKASGVNGLPGSFIKEHWQTVGADVSRLCHETLRDVKDIYKINETLLVMIPKIENPCDMTNFCPISLCRVVYKIISKVLANLLKEVLFVCISQNQSMFVPGRMIHDNVLIAHELVHYLRSSKNGPNKGCVIKLDMSKAYDQVEWRFLERVLLKFSFSSDG</sequence>
<evidence type="ECO:0000259" key="1">
    <source>
        <dbReference type="Pfam" id="PF00078"/>
    </source>
</evidence>
<reference evidence="3" key="1">
    <citation type="journal article" date="2019" name="Plant Biotechnol. J.">
        <title>Genome sequencing of the Australian wild diploid species Gossypium australe highlights disease resistance and delayed gland morphogenesis.</title>
        <authorList>
            <person name="Cai Y."/>
            <person name="Cai X."/>
            <person name="Wang Q."/>
            <person name="Wang P."/>
            <person name="Zhang Y."/>
            <person name="Cai C."/>
            <person name="Xu Y."/>
            <person name="Wang K."/>
            <person name="Zhou Z."/>
            <person name="Wang C."/>
            <person name="Geng S."/>
            <person name="Li B."/>
            <person name="Dong Q."/>
            <person name="Hou Y."/>
            <person name="Wang H."/>
            <person name="Ai P."/>
            <person name="Liu Z."/>
            <person name="Yi F."/>
            <person name="Sun M."/>
            <person name="An G."/>
            <person name="Cheng J."/>
            <person name="Zhang Y."/>
            <person name="Shi Q."/>
            <person name="Xie Y."/>
            <person name="Shi X."/>
            <person name="Chang Y."/>
            <person name="Huang F."/>
            <person name="Chen Y."/>
            <person name="Hong S."/>
            <person name="Mi L."/>
            <person name="Sun Q."/>
            <person name="Zhang L."/>
            <person name="Zhou B."/>
            <person name="Peng R."/>
            <person name="Zhang X."/>
            <person name="Liu F."/>
        </authorList>
    </citation>
    <scope>NUCLEOTIDE SEQUENCE [LARGE SCALE GENOMIC DNA]</scope>
    <source>
        <strain evidence="3">cv. PA1801</strain>
    </source>
</reference>
<proteinExistence type="predicted"/>
<keyword evidence="2" id="KW-0695">RNA-directed DNA polymerase</keyword>
<dbReference type="Pfam" id="PF00078">
    <property type="entry name" value="RVT_1"/>
    <property type="match status" value="1"/>
</dbReference>
<dbReference type="Proteomes" id="UP000325315">
    <property type="component" value="Unassembled WGS sequence"/>
</dbReference>
<keyword evidence="3" id="KW-1185">Reference proteome</keyword>
<dbReference type="InterPro" id="IPR052343">
    <property type="entry name" value="Retrotransposon-Effector_Assoc"/>
</dbReference>
<evidence type="ECO:0000313" key="3">
    <source>
        <dbReference type="Proteomes" id="UP000325315"/>
    </source>
</evidence>
<comment type="caution">
    <text evidence="2">The sequence shown here is derived from an EMBL/GenBank/DDBJ whole genome shotgun (WGS) entry which is preliminary data.</text>
</comment>
<protein>
    <submittedName>
        <fullName evidence="2">Reverse transcriptase</fullName>
    </submittedName>
</protein>
<organism evidence="2 3">
    <name type="scientific">Gossypium australe</name>
    <dbReference type="NCBI Taxonomy" id="47621"/>
    <lineage>
        <taxon>Eukaryota</taxon>
        <taxon>Viridiplantae</taxon>
        <taxon>Streptophyta</taxon>
        <taxon>Embryophyta</taxon>
        <taxon>Tracheophyta</taxon>
        <taxon>Spermatophyta</taxon>
        <taxon>Magnoliopsida</taxon>
        <taxon>eudicotyledons</taxon>
        <taxon>Gunneridae</taxon>
        <taxon>Pentapetalae</taxon>
        <taxon>rosids</taxon>
        <taxon>malvids</taxon>
        <taxon>Malvales</taxon>
        <taxon>Malvaceae</taxon>
        <taxon>Malvoideae</taxon>
        <taxon>Gossypium</taxon>
    </lineage>
</organism>
<keyword evidence="2" id="KW-0548">Nucleotidyltransferase</keyword>
<keyword evidence="2" id="KW-0808">Transferase</keyword>
<feature type="domain" description="Reverse transcriptase" evidence="1">
    <location>
        <begin position="191"/>
        <end position="289"/>
    </location>
</feature>
<dbReference type="EMBL" id="SMMG02000006">
    <property type="protein sequence ID" value="KAA3470173.1"/>
    <property type="molecule type" value="Genomic_DNA"/>
</dbReference>
<dbReference type="CDD" id="cd01650">
    <property type="entry name" value="RT_nLTR_like"/>
    <property type="match status" value="1"/>
</dbReference>
<dbReference type="GO" id="GO:0003964">
    <property type="term" value="F:RNA-directed DNA polymerase activity"/>
    <property type="evidence" value="ECO:0007669"/>
    <property type="project" value="UniProtKB-KW"/>
</dbReference>
<gene>
    <name evidence="2" type="ORF">EPI10_015903</name>
</gene>